<dbReference type="EMBL" id="BOMH01000036">
    <property type="protein sequence ID" value="GID66919.1"/>
    <property type="molecule type" value="Genomic_DNA"/>
</dbReference>
<protein>
    <recommendedName>
        <fullName evidence="3">GH26 domain-containing protein</fullName>
    </recommendedName>
</protein>
<gene>
    <name evidence="1" type="ORF">Acy02nite_48000</name>
</gene>
<reference evidence="1" key="1">
    <citation type="submission" date="2021-01" db="EMBL/GenBank/DDBJ databases">
        <title>Whole genome shotgun sequence of Actinoplanes cyaneus NBRC 14990.</title>
        <authorList>
            <person name="Komaki H."/>
            <person name="Tamura T."/>
        </authorList>
    </citation>
    <scope>NUCLEOTIDE SEQUENCE</scope>
    <source>
        <strain evidence="1">NBRC 14990</strain>
    </source>
</reference>
<evidence type="ECO:0000313" key="2">
    <source>
        <dbReference type="Proteomes" id="UP000619479"/>
    </source>
</evidence>
<evidence type="ECO:0000313" key="1">
    <source>
        <dbReference type="EMBL" id="GID66919.1"/>
    </source>
</evidence>
<dbReference type="Proteomes" id="UP000619479">
    <property type="component" value="Unassembled WGS sequence"/>
</dbReference>
<dbReference type="Gene3D" id="3.20.20.80">
    <property type="entry name" value="Glycosidases"/>
    <property type="match status" value="1"/>
</dbReference>
<evidence type="ECO:0008006" key="3">
    <source>
        <dbReference type="Google" id="ProtNLM"/>
    </source>
</evidence>
<comment type="caution">
    <text evidence="1">The sequence shown here is derived from an EMBL/GenBank/DDBJ whole genome shotgun (WGS) entry which is preliminary data.</text>
</comment>
<name>A0A919M8X1_9ACTN</name>
<dbReference type="SUPFAM" id="SSF51445">
    <property type="entry name" value="(Trans)glycosidases"/>
    <property type="match status" value="1"/>
</dbReference>
<sequence length="329" mass="36747">MLIGASIAAGDIDVYEPLFSGNDIMRIFPVDVAIGGVKRKVLPNWSDKRLDYCRRTRTIPFLSCKIDGHSGGLDHVREQLRQMPAWIIDDPAMRVYITDRHEPEGDLDGGPAAYRRNFAKFLAMIDSLPALIRHNISCGPVLTKTWTENNGEDKGHFKYETYDPGTGDFLGIDCYVPAGTREHVMSPARLPAPAEFLKHVKAYQFSPADTRPRIFPELGLIGMPADHDGSARAAWIKGVHDEVAGWRRPWDFLGWIWWNQKGNNTGDVELIGGRRDFALDMRTVDAHTVVKLNPPKPLQTFNAIWKAQHRPATPARPHDAQPVAAATGV</sequence>
<dbReference type="RefSeq" id="WP_203744040.1">
    <property type="nucleotide sequence ID" value="NZ_BAAAUC010000001.1"/>
</dbReference>
<dbReference type="InterPro" id="IPR017853">
    <property type="entry name" value="GH"/>
</dbReference>
<organism evidence="1 2">
    <name type="scientific">Actinoplanes cyaneus</name>
    <dbReference type="NCBI Taxonomy" id="52696"/>
    <lineage>
        <taxon>Bacteria</taxon>
        <taxon>Bacillati</taxon>
        <taxon>Actinomycetota</taxon>
        <taxon>Actinomycetes</taxon>
        <taxon>Micromonosporales</taxon>
        <taxon>Micromonosporaceae</taxon>
        <taxon>Actinoplanes</taxon>
    </lineage>
</organism>
<keyword evidence="2" id="KW-1185">Reference proteome</keyword>
<dbReference type="AlphaFoldDB" id="A0A919M8X1"/>
<accession>A0A919M8X1</accession>
<proteinExistence type="predicted"/>